<protein>
    <submittedName>
        <fullName evidence="2">Uncharacterized protein</fullName>
    </submittedName>
</protein>
<accession>A0A1H5NMG9</accession>
<dbReference type="RefSeq" id="WP_084317697.1">
    <property type="nucleotide sequence ID" value="NZ_FNTY01000002.1"/>
</dbReference>
<proteinExistence type="predicted"/>
<reference evidence="2 3" key="1">
    <citation type="submission" date="2016-10" db="EMBL/GenBank/DDBJ databases">
        <authorList>
            <person name="de Groot N.N."/>
        </authorList>
    </citation>
    <scope>NUCLEOTIDE SEQUENCE [LARGE SCALE GENOMIC DNA]</scope>
    <source>
        <strain evidence="2 3">BS3662</strain>
    </source>
</reference>
<evidence type="ECO:0000313" key="3">
    <source>
        <dbReference type="Proteomes" id="UP000198985"/>
    </source>
</evidence>
<keyword evidence="1" id="KW-0175">Coiled coil</keyword>
<sequence>MPDTPSEISEDILTQLVTGPSIREVASNSLRTALGTAYPQLHIDPNLTMVVTPVWTIAGKEVTPGNNRFESLTDVLVRLGLAGTTVTYIDGEHFLTRPPIVDPAVQLPVKIDALGCLLNKLARQLFVAYQERQLDYWNQHIAGSKTRWHQLSAALRDLWNVDEKAGWDEDQRAMVRTLHDHPQRAERLSNDQYATKACLIDIDDLGKQPARHLRLLDIAVAVGTLGERTLIVTHSIAEGFKHYDSLAALGETLSARIAASATDRALQWRLYEPTGHFFDHQACALIALEIDAIGSLGDTPAPLAPTHAPQISAAAKHFTDYHEQPASRFSQIQRLLPDWMTSAPPSDLTRYSRHLMDLALLREQNAGKSFDEGIPSLPDFTLQALIDQMIKDKKIRDQSAATALKLNDIEVCITSLVVLGAVIVPGKTQTQTLTLMELALQNLIAAPAGNKTVQYKNGEAAPVWMTPAYLEELVTRVNIGETYPALIKSKLLTGPAESLRRQNLYTSHLRIQLPLQALQLKIRGEAGIDEQGYRFLVAAMQEKPADRYVDGLEIVIRPLAFIPGGRTDSEADVVANMFVIGPRLADKGPCLLLRPLLDHPLIQYCGEANLLYAIKHNKALRQSVLAWLPEDVQFNYSQYVFPGQLPSVWTLSQWLTDPTSTLGMMGTLTLSETPAVEPSVQALFTANANALVTLADRQSVSNAERRWATLKQAAWMLFNVALPFFGRTGAAAAWIWQIMDDLHEANEASEAGDSDQAWAALTDLFLSLGMVLAHHAATRSKPAPRAVEKSLPLAIKPLPAAKITLTQLPDLAADYLPANHETSVHHQGVLMPGPLATLLNGLAIAKPAELKEPLTLPGRHRFMSPLNQKWYARVGQRWFEVMLDDNDDVQIIDSRQTPATTGPLLFHSAKGEWFIDTRLRLRGGGKGRKEIERKNQQHKENLRRQLTTFDARKRGLQNELEAAEKTADTHRQPLIDVLDSQLTEYGAYIEQLKTYNTLESIPNYRPVMVSCLDYQLSLTQKWFERQNHVFGERMRESLELLDDEPPSDARSARQAHQLTSDMTQGFIDKIEFAHARIEELLRLGKEGAETAREYRAQLPTFCLHDLKLFQISLAQELCLNDTVTVTTPLARQAMQQMVEDAGLTIQSSMDLAADHTTLPLLERIDGFNDLVEQFATLDLRILDLPEEFPQQLLQTPLDLMRQRIEAFKEQCMSQLVGLLHERRLLEPAPGPSRPAPSTKRLIKTRFKGTVVGKLRERTAVDNTDLIDVTSPLTNKVIATFHEKTPGVWLEHVPLTAKVPTTPRPDLTASVQAGQSLLDRSGALTHRTEADALRAGRIPVEIEEVFHQQARQMEAAADAIEKALIDKNLTDSGPGSGASLAKRLNEEATRLYEKGRVTRIDMIKRQLPIAARVDWLHERGLVNIVKNAARKQTKRRKDYFDEYEIRDSSTGNVLWYAHFHYQKPDTAVGGYTAAHLKTVAQRTLGGAFDWRTARTNNELIAIERSEISPQLARALFLPKASSTASKA</sequence>
<evidence type="ECO:0000256" key="1">
    <source>
        <dbReference type="SAM" id="Coils"/>
    </source>
</evidence>
<dbReference type="Proteomes" id="UP000198985">
    <property type="component" value="Unassembled WGS sequence"/>
</dbReference>
<feature type="coiled-coil region" evidence="1">
    <location>
        <begin position="928"/>
        <end position="966"/>
    </location>
</feature>
<dbReference type="EMBL" id="FNTY01000002">
    <property type="protein sequence ID" value="SEF01908.1"/>
    <property type="molecule type" value="Genomic_DNA"/>
</dbReference>
<gene>
    <name evidence="2" type="ORF">SAMN04490194_6199</name>
</gene>
<evidence type="ECO:0000313" key="2">
    <source>
        <dbReference type="EMBL" id="SEF01908.1"/>
    </source>
</evidence>
<name>A0A1H5NMG9_9PSED</name>
<organism evidence="2 3">
    <name type="scientific">Pseudomonas migulae</name>
    <dbReference type="NCBI Taxonomy" id="78543"/>
    <lineage>
        <taxon>Bacteria</taxon>
        <taxon>Pseudomonadati</taxon>
        <taxon>Pseudomonadota</taxon>
        <taxon>Gammaproteobacteria</taxon>
        <taxon>Pseudomonadales</taxon>
        <taxon>Pseudomonadaceae</taxon>
        <taxon>Pseudomonas</taxon>
    </lineage>
</organism>